<sequence>MAFVYPARDVKKSNHHGLEFMSPNRMPFSMSGTATDTVGSDLQCPSLLDFGWLGAARMWAPNIMSSGWIAKAFPLLEQASNLICYDPRIYCMVVGYFYFRPQDFT</sequence>
<evidence type="ECO:0000313" key="2">
    <source>
        <dbReference type="Proteomes" id="UP000663671"/>
    </source>
</evidence>
<evidence type="ECO:0000313" key="1">
    <source>
        <dbReference type="EMBL" id="QSS58231.1"/>
    </source>
</evidence>
<protein>
    <submittedName>
        <fullName evidence="1">Uncharacterized protein</fullName>
    </submittedName>
</protein>
<dbReference type="Proteomes" id="UP000663671">
    <property type="component" value="Chromosome 2"/>
</dbReference>
<reference evidence="1" key="1">
    <citation type="submission" date="2021-01" db="EMBL/GenBank/DDBJ databases">
        <title>Chromosome-level genome assembly of a human fungal pathogen reveals clustering of transcriptionally co-regulated genes.</title>
        <authorList>
            <person name="Voorhies M."/>
            <person name="Cohen S."/>
            <person name="Shea T.P."/>
            <person name="Petrus S."/>
            <person name="Munoz J.F."/>
            <person name="Poplawski S."/>
            <person name="Goldman W.E."/>
            <person name="Michael T."/>
            <person name="Cuomo C.A."/>
            <person name="Sil A."/>
            <person name="Beyhan S."/>
        </authorList>
    </citation>
    <scope>NUCLEOTIDE SEQUENCE</scope>
    <source>
        <strain evidence="1">WU24</strain>
    </source>
</reference>
<dbReference type="AlphaFoldDB" id="A0A8A1LWS6"/>
<name>A0A8A1LWS6_AJECA</name>
<dbReference type="VEuPathDB" id="FungiDB:I7I51_07654"/>
<proteinExistence type="predicted"/>
<accession>A0A8A1LWS6</accession>
<gene>
    <name evidence="1" type="ORF">I7I51_07654</name>
</gene>
<dbReference type="EMBL" id="CP069109">
    <property type="protein sequence ID" value="QSS58231.1"/>
    <property type="molecule type" value="Genomic_DNA"/>
</dbReference>
<organism evidence="1 2">
    <name type="scientific">Ajellomyces capsulatus</name>
    <name type="common">Darling's disease fungus</name>
    <name type="synonym">Histoplasma capsulatum</name>
    <dbReference type="NCBI Taxonomy" id="5037"/>
    <lineage>
        <taxon>Eukaryota</taxon>
        <taxon>Fungi</taxon>
        <taxon>Dikarya</taxon>
        <taxon>Ascomycota</taxon>
        <taxon>Pezizomycotina</taxon>
        <taxon>Eurotiomycetes</taxon>
        <taxon>Eurotiomycetidae</taxon>
        <taxon>Onygenales</taxon>
        <taxon>Ajellomycetaceae</taxon>
        <taxon>Histoplasma</taxon>
    </lineage>
</organism>